<feature type="transmembrane region" description="Helical" evidence="3">
    <location>
        <begin position="2663"/>
        <end position="2683"/>
    </location>
</feature>
<dbReference type="EMBL" id="NKXS01005245">
    <property type="protein sequence ID" value="PIN04195.1"/>
    <property type="molecule type" value="Genomic_DNA"/>
</dbReference>
<evidence type="ECO:0000256" key="3">
    <source>
        <dbReference type="SAM" id="Phobius"/>
    </source>
</evidence>
<feature type="coiled-coil region" evidence="1">
    <location>
        <begin position="999"/>
        <end position="1026"/>
    </location>
</feature>
<feature type="compositionally biased region" description="Polar residues" evidence="2">
    <location>
        <begin position="76"/>
        <end position="93"/>
    </location>
</feature>
<dbReference type="Proteomes" id="UP000231279">
    <property type="component" value="Unassembled WGS sequence"/>
</dbReference>
<proteinExistence type="predicted"/>
<keyword evidence="3" id="KW-0472">Membrane</keyword>
<feature type="coiled-coil region" evidence="1">
    <location>
        <begin position="1291"/>
        <end position="1405"/>
    </location>
</feature>
<dbReference type="STRING" id="429701.A0A2G9GG79"/>
<feature type="coiled-coil region" evidence="1">
    <location>
        <begin position="1949"/>
        <end position="2004"/>
    </location>
</feature>
<feature type="region of interest" description="Disordered" evidence="2">
    <location>
        <begin position="222"/>
        <end position="284"/>
    </location>
</feature>
<feature type="coiled-coil region" evidence="1">
    <location>
        <begin position="1743"/>
        <end position="1885"/>
    </location>
</feature>
<feature type="coiled-coil region" evidence="1">
    <location>
        <begin position="1181"/>
        <end position="1215"/>
    </location>
</feature>
<gene>
    <name evidence="4" type="ORF">CDL12_23271</name>
</gene>
<dbReference type="PANTHER" id="PTHR43939:SF50">
    <property type="entry name" value="NUCLEOPORIN"/>
    <property type="match status" value="1"/>
</dbReference>
<feature type="region of interest" description="Disordered" evidence="2">
    <location>
        <begin position="873"/>
        <end position="895"/>
    </location>
</feature>
<accession>A0A2G9GG79</accession>
<feature type="coiled-coil region" evidence="1">
    <location>
        <begin position="821"/>
        <end position="848"/>
    </location>
</feature>
<feature type="coiled-coil region" evidence="1">
    <location>
        <begin position="686"/>
        <end position="776"/>
    </location>
</feature>
<evidence type="ECO:0000256" key="1">
    <source>
        <dbReference type="SAM" id="Coils"/>
    </source>
</evidence>
<feature type="compositionally biased region" description="Low complexity" evidence="2">
    <location>
        <begin position="47"/>
        <end position="57"/>
    </location>
</feature>
<comment type="caution">
    <text evidence="4">The sequence shown here is derived from an EMBL/GenBank/DDBJ whole genome shotgun (WGS) entry which is preliminary data.</text>
</comment>
<name>A0A2G9GG79_9LAMI</name>
<dbReference type="OrthoDB" id="649641at2759"/>
<feature type="compositionally biased region" description="Low complexity" evidence="2">
    <location>
        <begin position="29"/>
        <end position="38"/>
    </location>
</feature>
<evidence type="ECO:0000313" key="5">
    <source>
        <dbReference type="Proteomes" id="UP000231279"/>
    </source>
</evidence>
<evidence type="ECO:0000256" key="2">
    <source>
        <dbReference type="SAM" id="MobiDB-lite"/>
    </source>
</evidence>
<evidence type="ECO:0000313" key="4">
    <source>
        <dbReference type="EMBL" id="PIN04195.1"/>
    </source>
</evidence>
<dbReference type="PANTHER" id="PTHR43939">
    <property type="entry name" value="COILED-COIL DOMAIN-CONTAINING PROTEIN 158"/>
    <property type="match status" value="1"/>
</dbReference>
<feature type="coiled-coil region" evidence="1">
    <location>
        <begin position="479"/>
        <end position="657"/>
    </location>
</feature>
<feature type="compositionally biased region" description="Basic and acidic residues" evidence="2">
    <location>
        <begin position="59"/>
        <end position="71"/>
    </location>
</feature>
<feature type="coiled-coil region" evidence="1">
    <location>
        <begin position="2498"/>
        <end position="2553"/>
    </location>
</feature>
<protein>
    <recommendedName>
        <fullName evidence="6">E3 ubiquitin ligase involved in syntaxin degradation</fullName>
    </recommendedName>
</protein>
<sequence length="2684" mass="303031">MDKNKNRTDLLAAGRKKLQQFRQKKDSKGSNSRSSGKAGKSGRDTTVETVPEAAVTEQHAAEGERSTHNSEDATALSETGSGVDSVASDTTAATDKLSAKPGGPKIAYLAGAAEIPLEGSGVDETLLNQTVDDGHDVVSRLSREDRSSSLIIEDMKHNVPGASDPTILREDLMDSSIYLPIDSSSELGRPHGEDQVTDVGAMQDVGSSSENQIDKDRVTQLEGDGTLSSNEFSETAGDNKIADSGDAATEEETYVAKQLGKTDDASLTGSTTNDAEEAQEMHDDSVVTAPLTESGLVSTVSSVVIGLQREGMSSISSNEEKTEMLNVSDGHGGSHTEGTQARSGFIEAQTFSEFEINETAKSLGCKQVDLSSVLDGSVIKLSQLAEILRILDEDEFRFLFMSRGLSLEKFKDIDKMKVHDSVVHDAFERLKEQLYITSFSKDAFHLQLSEHQKFVDEICAVNASVIEVQEKNRVFAQEIAQCRYELQEVVSEREDLQKQLRFSNAEIEGFTAKVNELQSRVEKAQEEISSLSSELLHSKNLVETLQAANENLNGSLNVMNEEKIKLSEENGIVLLENEKMRKELAESRAFLESLQTLQRDEQQRLEEENDSMVHEKRKLLADCAEYKRTVESLEAENRNLNEVLTSVSEERKKLEEDTVLLVHQIENRSKELMDCQDFVLTLQTEISNLHARLISITEERNKLQEKKQNIFTEYEEQSNDLTQIKVLEASLQAECSKAVDELKEATLRVKQLNEENEALKADLDFHKSKIKEFDQKKYPSQFEEVANQDVENDVSTLRRPKSYCSPLEQLNLDVYVESSAFVSLQRNLEDAEIVMQELEKEIEGMLSHLTSFGRSTDKVAAPGVSKLIQAFESKGHADDQEPEKHPSSENQTTEDPFMWTKKVTENLRILLKRLGDDVANATDFCGGQSKLLVDAAGRDRSKYDSLKEHTNQVEEANIELMVLHEVMKDHICHSVAKEGELLIFCDSLQKQELVLRSENIHLREKLNEFQAKLSELQSQLDGILGDSDQAVASISNQVLTLQAEVADRETILVEEWNSVSSQVLQTIGVLDSTIMSFTANSLAGEASNLNIVGRVAASVAGASKVIEDLQGQLEAAHKDHGEISDKNDLALSTLNRLYNELNELLSRTFGYRPDETESAVANDEVLNLLHNDVLNTRLDQLRKLFGERLELESENKQLNSELMSRVREIDELEKKCLKSDTVIKLVEEIEQSLKLEGTDNNADEPASRLESLIYLLVQKYKEAEQGLSLSASLEMELSDLRGQAEHLNFVLVQYENENLVFKHSLKSAEEDVISLNSKVQEKVAELDQSEQRVSSLREKLSIAVTKGKGLISQRDSLRQSLAETSKELEKCSQELLSKDARLNELETKLKVYSEAGERMEALESELSYIRNSATALRESFLLKDSVLQRIEEILEDLDLPDHFHSRDIIEKIEWLAKSVGGNSLPPSDWDRRSSVGGGSYSDAGFVGGDGLTEDKQLTLNSDDDLRRRYEELQNKFYGLAEQNEMLEQSLMERNNLVQRWEEILDKVDMPSQLRSMEPEDKIQWMESALSEAQNRCHSLQQKIDNLETLCGSLTANMEDSHTRTSELEVAFQQACLEKEILSRDLKILSRDNDENSKKTTDFRIRVENLQNEVNMLQEQKLQMEEDIHHTEDAIRRLQELVNDALQDSCAEDVALGQKDIKYFEEMLSKLIEKYKTLSSGEPVYIDLLDVHVTEKGELSHTSRDSEEQNVETLTKKLENSMRELMCLKEENDRYMLNNKSLLQKVEELEVKNKELQELLNQEEQKSASLREKLNVAVRKGKSLVQQRDGMKQGIEGLNAEVERLKSQIKHAEKAISEYEEQNRNLSAVRERVQVLESENIFLRDRLAETECCLQEKEETECCLQEKEGNWSSILDALDGIDVDVAFNSGNPIEKLKEIGKHLHDLRHGISSLEQESRKSKRAAELLLAELNEVQERNDSLQEDLAKAVDNLKELSRERDLAENAKYEALAHVEKLSHMHSEEKDRQLSEIMMLKSGVDNMREDLSAIDRELGDVLSKDLEVIHNVKAMMKSFLESGASPDFSTPFPGGIISRKPEDKVFMTEVGSLREQLYNHSCLLQEEASQLSEAVMNVHKEYTSQKDSYESLKKLELIMKEKESELHILLGNVSLLYETCASAISEIENWKDHAVGNNALASRAPERNLIEGGNSFTNDIHTFSEKGIRGICDKLSLAVRDFISMQSDLLEAGQREMKNTILNLQKELQEKDIQRDRICMELVNQIKEAETNAKNYLRDLEQVRVQLHASERQLNVMEEERKVLEQRIKELQDQETNSIDLQQKANSLTDALTAKVQETEALMQALEEQEAEVEDLTNKIVGLENELQQKNKDLENLEASRAKALKKLSVTVSKFDELHYLSESLLSEVEKLQSQLQERDGEISFLRQEVTRCTNDALAVTQMNKKRSSDEIHELLAWLHSLISPAYVQDVASDDSKNHLVDKYKEVLQNKILNLISDLENLRVVAQNSDKLLQEERSKVEELEQKEQYLKNSLREKESQLVILQGAGDSANATKSTSEIVEVEQMPNKWASTGNIAPQVRSLRKTNNDQVAVAIDVDQSSDRLEDDDDKAHGFKSLTTSRIVPRFTRPLSDMVDGLWVSCDRALMRQPALRLGVIIYWVVLHAMLATFVV</sequence>
<organism evidence="4 5">
    <name type="scientific">Handroanthus impetiginosus</name>
    <dbReference type="NCBI Taxonomy" id="429701"/>
    <lineage>
        <taxon>Eukaryota</taxon>
        <taxon>Viridiplantae</taxon>
        <taxon>Streptophyta</taxon>
        <taxon>Embryophyta</taxon>
        <taxon>Tracheophyta</taxon>
        <taxon>Spermatophyta</taxon>
        <taxon>Magnoliopsida</taxon>
        <taxon>eudicotyledons</taxon>
        <taxon>Gunneridae</taxon>
        <taxon>Pentapetalae</taxon>
        <taxon>asterids</taxon>
        <taxon>lamiids</taxon>
        <taxon>Lamiales</taxon>
        <taxon>Bignoniaceae</taxon>
        <taxon>Crescentiina</taxon>
        <taxon>Tabebuia alliance</taxon>
        <taxon>Handroanthus</taxon>
    </lineage>
</organism>
<keyword evidence="1" id="KW-0175">Coiled coil</keyword>
<evidence type="ECO:0008006" key="6">
    <source>
        <dbReference type="Google" id="ProtNLM"/>
    </source>
</evidence>
<feature type="coiled-coil region" evidence="1">
    <location>
        <begin position="1509"/>
        <end position="1596"/>
    </location>
</feature>
<keyword evidence="3" id="KW-0812">Transmembrane</keyword>
<feature type="compositionally biased region" description="Basic and acidic residues" evidence="2">
    <location>
        <begin position="873"/>
        <end position="887"/>
    </location>
</feature>
<feature type="coiled-coil region" evidence="1">
    <location>
        <begin position="1639"/>
        <end position="1687"/>
    </location>
</feature>
<feature type="region of interest" description="Disordered" evidence="2">
    <location>
        <begin position="1"/>
        <end position="103"/>
    </location>
</feature>
<feature type="coiled-coil region" evidence="1">
    <location>
        <begin position="2243"/>
        <end position="2442"/>
    </location>
</feature>
<reference evidence="5" key="1">
    <citation type="journal article" date="2018" name="Gigascience">
        <title>Genome assembly of the Pink Ipe (Handroanthus impetiginosus, Bignoniaceae), a highly valued, ecologically keystone Neotropical timber forest tree.</title>
        <authorList>
            <person name="Silva-Junior O.B."/>
            <person name="Grattapaglia D."/>
            <person name="Novaes E."/>
            <person name="Collevatti R.G."/>
        </authorList>
    </citation>
    <scope>NUCLEOTIDE SEQUENCE [LARGE SCALE GENOMIC DNA]</scope>
    <source>
        <strain evidence="5">cv. UFG-1</strain>
    </source>
</reference>
<keyword evidence="3" id="KW-1133">Transmembrane helix</keyword>
<keyword evidence="5" id="KW-1185">Reference proteome</keyword>